<evidence type="ECO:0000313" key="1">
    <source>
        <dbReference type="EMBL" id="KAK3738478.1"/>
    </source>
</evidence>
<protein>
    <submittedName>
        <fullName evidence="1">Uncharacterized protein</fullName>
    </submittedName>
</protein>
<dbReference type="EMBL" id="JAWDGP010006596">
    <property type="protein sequence ID" value="KAK3738478.1"/>
    <property type="molecule type" value="Genomic_DNA"/>
</dbReference>
<comment type="caution">
    <text evidence="1">The sequence shown here is derived from an EMBL/GenBank/DDBJ whole genome shotgun (WGS) entry which is preliminary data.</text>
</comment>
<name>A0AAE0YA71_9GAST</name>
<evidence type="ECO:0000313" key="2">
    <source>
        <dbReference type="Proteomes" id="UP001283361"/>
    </source>
</evidence>
<gene>
    <name evidence="1" type="ORF">RRG08_034768</name>
</gene>
<keyword evidence="2" id="KW-1185">Reference proteome</keyword>
<accession>A0AAE0YA71</accession>
<organism evidence="1 2">
    <name type="scientific">Elysia crispata</name>
    <name type="common">lettuce slug</name>
    <dbReference type="NCBI Taxonomy" id="231223"/>
    <lineage>
        <taxon>Eukaryota</taxon>
        <taxon>Metazoa</taxon>
        <taxon>Spiralia</taxon>
        <taxon>Lophotrochozoa</taxon>
        <taxon>Mollusca</taxon>
        <taxon>Gastropoda</taxon>
        <taxon>Heterobranchia</taxon>
        <taxon>Euthyneura</taxon>
        <taxon>Panpulmonata</taxon>
        <taxon>Sacoglossa</taxon>
        <taxon>Placobranchoidea</taxon>
        <taxon>Plakobranchidae</taxon>
        <taxon>Elysia</taxon>
    </lineage>
</organism>
<proteinExistence type="predicted"/>
<dbReference type="Proteomes" id="UP001283361">
    <property type="component" value="Unassembled WGS sequence"/>
</dbReference>
<dbReference type="AlphaFoldDB" id="A0AAE0YA71"/>
<sequence length="80" mass="9196">MRNRVTFSSFITSDLNIKMRTELERHCRSTRGGIYRSRFEDHLSLSHGLHPNHAVSPAGKLLSPDLKPQALTNIERRARL</sequence>
<reference evidence="1" key="1">
    <citation type="journal article" date="2023" name="G3 (Bethesda)">
        <title>A reference genome for the long-term kleptoplast-retaining sea slug Elysia crispata morphotype clarki.</title>
        <authorList>
            <person name="Eastman K.E."/>
            <person name="Pendleton A.L."/>
            <person name="Shaikh M.A."/>
            <person name="Suttiyut T."/>
            <person name="Ogas R."/>
            <person name="Tomko P."/>
            <person name="Gavelis G."/>
            <person name="Widhalm J.R."/>
            <person name="Wisecaver J.H."/>
        </authorList>
    </citation>
    <scope>NUCLEOTIDE SEQUENCE</scope>
    <source>
        <strain evidence="1">ECLA1</strain>
    </source>
</reference>